<evidence type="ECO:0000313" key="4">
    <source>
        <dbReference type="Proteomes" id="UP000499080"/>
    </source>
</evidence>
<comment type="caution">
    <text evidence="3">The sequence shown here is derived from an EMBL/GenBank/DDBJ whole genome shotgun (WGS) entry which is preliminary data.</text>
</comment>
<dbReference type="SUPFAM" id="SSF46689">
    <property type="entry name" value="Homeodomain-like"/>
    <property type="match status" value="1"/>
</dbReference>
<evidence type="ECO:0000313" key="3">
    <source>
        <dbReference type="EMBL" id="GBN73522.1"/>
    </source>
</evidence>
<dbReference type="OrthoDB" id="125347at2759"/>
<gene>
    <name evidence="3" type="ORF">AVEN_191757_1</name>
</gene>
<comment type="subcellular location">
    <subcellularLocation>
        <location evidence="1">Nucleus</location>
    </subcellularLocation>
</comment>
<dbReference type="GO" id="GO:0003677">
    <property type="term" value="F:DNA binding"/>
    <property type="evidence" value="ECO:0007669"/>
    <property type="project" value="InterPro"/>
</dbReference>
<proteinExistence type="predicted"/>
<dbReference type="InterPro" id="IPR007889">
    <property type="entry name" value="HTH_Psq"/>
</dbReference>
<dbReference type="Pfam" id="PF04218">
    <property type="entry name" value="CENP-B_N"/>
    <property type="match status" value="1"/>
</dbReference>
<protein>
    <recommendedName>
        <fullName evidence="2">HTH psq-type domain-containing protein</fullName>
    </recommendedName>
</protein>
<accession>A0A4Y2RCP2</accession>
<dbReference type="InterPro" id="IPR009057">
    <property type="entry name" value="Homeodomain-like_sf"/>
</dbReference>
<dbReference type="AlphaFoldDB" id="A0A4Y2RCP2"/>
<reference evidence="3 4" key="1">
    <citation type="journal article" date="2019" name="Sci. Rep.">
        <title>Orb-weaving spider Araneus ventricosus genome elucidates the spidroin gene catalogue.</title>
        <authorList>
            <person name="Kono N."/>
            <person name="Nakamura H."/>
            <person name="Ohtoshi R."/>
            <person name="Moran D.A.P."/>
            <person name="Shinohara A."/>
            <person name="Yoshida Y."/>
            <person name="Fujiwara M."/>
            <person name="Mori M."/>
            <person name="Tomita M."/>
            <person name="Arakawa K."/>
        </authorList>
    </citation>
    <scope>NUCLEOTIDE SEQUENCE [LARGE SCALE GENOMIC DNA]</scope>
</reference>
<dbReference type="Proteomes" id="UP000499080">
    <property type="component" value="Unassembled WGS sequence"/>
</dbReference>
<evidence type="ECO:0000256" key="1">
    <source>
        <dbReference type="ARBA" id="ARBA00004123"/>
    </source>
</evidence>
<dbReference type="EMBL" id="BGPR01016582">
    <property type="protein sequence ID" value="GBN73522.1"/>
    <property type="molecule type" value="Genomic_DNA"/>
</dbReference>
<evidence type="ECO:0000259" key="2">
    <source>
        <dbReference type="Pfam" id="PF04218"/>
    </source>
</evidence>
<dbReference type="GO" id="GO:0005634">
    <property type="term" value="C:nucleus"/>
    <property type="evidence" value="ECO:0007669"/>
    <property type="project" value="UniProtKB-SubCell"/>
</dbReference>
<keyword evidence="4" id="KW-1185">Reference proteome</keyword>
<organism evidence="3 4">
    <name type="scientific">Araneus ventricosus</name>
    <name type="common">Orbweaver spider</name>
    <name type="synonym">Epeira ventricosa</name>
    <dbReference type="NCBI Taxonomy" id="182803"/>
    <lineage>
        <taxon>Eukaryota</taxon>
        <taxon>Metazoa</taxon>
        <taxon>Ecdysozoa</taxon>
        <taxon>Arthropoda</taxon>
        <taxon>Chelicerata</taxon>
        <taxon>Arachnida</taxon>
        <taxon>Araneae</taxon>
        <taxon>Araneomorphae</taxon>
        <taxon>Entelegynae</taxon>
        <taxon>Araneoidea</taxon>
        <taxon>Araneidae</taxon>
        <taxon>Araneus</taxon>
    </lineage>
</organism>
<dbReference type="Gene3D" id="1.10.10.60">
    <property type="entry name" value="Homeodomain-like"/>
    <property type="match status" value="1"/>
</dbReference>
<feature type="domain" description="HTH psq-type" evidence="2">
    <location>
        <begin position="4"/>
        <end position="49"/>
    </location>
</feature>
<sequence length="133" mass="15062">MATRRQISFQDKLHIINEIDDGKKQVEVVKKYGLSLSTIATFLTKRKQIEESVNSNEIKPQRNRLKVPANENIDAAVESILINIENKGDEPFKAVNVKEACDNIAGSWWEVTVKTIRNCREKNGPLFHGGQTN</sequence>
<name>A0A4Y2RCP2_ARAVE</name>